<dbReference type="PANTHER" id="PTHR42789:SF1">
    <property type="entry name" value="D-ISOMER SPECIFIC 2-HYDROXYACID DEHYDROGENASE FAMILY PROTEIN (AFU_ORTHOLOGUE AFUA_6G10090)"/>
    <property type="match status" value="1"/>
</dbReference>
<dbReference type="Gene3D" id="3.40.50.720">
    <property type="entry name" value="NAD(P)-binding Rossmann-like Domain"/>
    <property type="match status" value="2"/>
</dbReference>
<accession>A0ABW2UHP7</accession>
<gene>
    <name evidence="7" type="ORF">ACFQXB_08415</name>
</gene>
<reference evidence="8" key="1">
    <citation type="journal article" date="2019" name="Int. J. Syst. Evol. Microbiol.">
        <title>The Global Catalogue of Microorganisms (GCM) 10K type strain sequencing project: providing services to taxonomists for standard genome sequencing and annotation.</title>
        <authorList>
            <consortium name="The Broad Institute Genomics Platform"/>
            <consortium name="The Broad Institute Genome Sequencing Center for Infectious Disease"/>
            <person name="Wu L."/>
            <person name="Ma J."/>
        </authorList>
    </citation>
    <scope>NUCLEOTIDE SEQUENCE [LARGE SCALE GENOMIC DNA]</scope>
    <source>
        <strain evidence="8">CGMCC 1.12750</strain>
    </source>
</reference>
<dbReference type="SUPFAM" id="SSF52283">
    <property type="entry name" value="Formate/glycerate dehydrogenase catalytic domain-like"/>
    <property type="match status" value="1"/>
</dbReference>
<dbReference type="RefSeq" id="WP_377402077.1">
    <property type="nucleotide sequence ID" value="NZ_JBHTFQ010000004.1"/>
</dbReference>
<comment type="similarity">
    <text evidence="1 4">Belongs to the D-isomer specific 2-hydroxyacid dehydrogenase family.</text>
</comment>
<dbReference type="Proteomes" id="UP001596516">
    <property type="component" value="Unassembled WGS sequence"/>
</dbReference>
<dbReference type="InterPro" id="IPR006140">
    <property type="entry name" value="D-isomer_DH_NAD-bd"/>
</dbReference>
<dbReference type="Pfam" id="PF00389">
    <property type="entry name" value="2-Hacid_dh"/>
    <property type="match status" value="1"/>
</dbReference>
<evidence type="ECO:0000256" key="2">
    <source>
        <dbReference type="ARBA" id="ARBA00023002"/>
    </source>
</evidence>
<dbReference type="Pfam" id="PF02826">
    <property type="entry name" value="2-Hacid_dh_C"/>
    <property type="match status" value="1"/>
</dbReference>
<dbReference type="PANTHER" id="PTHR42789">
    <property type="entry name" value="D-ISOMER SPECIFIC 2-HYDROXYACID DEHYDROGENASE FAMILY PROTEIN (AFU_ORTHOLOGUE AFUA_6G10090)"/>
    <property type="match status" value="1"/>
</dbReference>
<dbReference type="InterPro" id="IPR050857">
    <property type="entry name" value="D-2-hydroxyacid_DH"/>
</dbReference>
<evidence type="ECO:0000256" key="4">
    <source>
        <dbReference type="RuleBase" id="RU003719"/>
    </source>
</evidence>
<evidence type="ECO:0000259" key="5">
    <source>
        <dbReference type="Pfam" id="PF00389"/>
    </source>
</evidence>
<dbReference type="InterPro" id="IPR006139">
    <property type="entry name" value="D-isomer_2_OHA_DH_cat_dom"/>
</dbReference>
<evidence type="ECO:0000313" key="7">
    <source>
        <dbReference type="EMBL" id="MFC7704214.1"/>
    </source>
</evidence>
<keyword evidence="2 4" id="KW-0560">Oxidoreductase</keyword>
<protein>
    <submittedName>
        <fullName evidence="7">D-2-hydroxyacid dehydrogenase family protein</fullName>
    </submittedName>
</protein>
<keyword evidence="3" id="KW-0520">NAD</keyword>
<dbReference type="SUPFAM" id="SSF51735">
    <property type="entry name" value="NAD(P)-binding Rossmann-fold domains"/>
    <property type="match status" value="1"/>
</dbReference>
<organism evidence="7 8">
    <name type="scientific">Plastorhodobacter daqingensis</name>
    <dbReference type="NCBI Taxonomy" id="1387281"/>
    <lineage>
        <taxon>Bacteria</taxon>
        <taxon>Pseudomonadati</taxon>
        <taxon>Pseudomonadota</taxon>
        <taxon>Alphaproteobacteria</taxon>
        <taxon>Rhodobacterales</taxon>
        <taxon>Paracoccaceae</taxon>
        <taxon>Plastorhodobacter</taxon>
    </lineage>
</organism>
<dbReference type="InterPro" id="IPR036291">
    <property type="entry name" value="NAD(P)-bd_dom_sf"/>
</dbReference>
<evidence type="ECO:0000256" key="3">
    <source>
        <dbReference type="ARBA" id="ARBA00023027"/>
    </source>
</evidence>
<dbReference type="EMBL" id="JBHTFQ010000004">
    <property type="protein sequence ID" value="MFC7704214.1"/>
    <property type="molecule type" value="Genomic_DNA"/>
</dbReference>
<keyword evidence="8" id="KW-1185">Reference proteome</keyword>
<evidence type="ECO:0000313" key="8">
    <source>
        <dbReference type="Proteomes" id="UP001596516"/>
    </source>
</evidence>
<comment type="caution">
    <text evidence="7">The sequence shown here is derived from an EMBL/GenBank/DDBJ whole genome shotgun (WGS) entry which is preliminary data.</text>
</comment>
<name>A0ABW2UHP7_9RHOB</name>
<evidence type="ECO:0000259" key="6">
    <source>
        <dbReference type="Pfam" id="PF02826"/>
    </source>
</evidence>
<dbReference type="CDD" id="cd12169">
    <property type="entry name" value="PGDH_like_1"/>
    <property type="match status" value="1"/>
</dbReference>
<proteinExistence type="inferred from homology"/>
<feature type="domain" description="D-isomer specific 2-hydroxyacid dehydrogenase NAD-binding" evidence="6">
    <location>
        <begin position="110"/>
        <end position="288"/>
    </location>
</feature>
<feature type="domain" description="D-isomer specific 2-hydroxyacid dehydrogenase catalytic" evidence="5">
    <location>
        <begin position="23"/>
        <end position="316"/>
    </location>
</feature>
<evidence type="ECO:0000256" key="1">
    <source>
        <dbReference type="ARBA" id="ARBA00005854"/>
    </source>
</evidence>
<sequence length="320" mass="33851">MRIAVLDDYAKVAAGLADWGTLGAEVTFFHDTLKDESALVARLAPFDILCVMRERTPLPASLLRQLPQLRLIVTSGPRNLSIDLDAAAAAGITVCGTQSRKTTTSELAMLLLLALARNLMPESQSIAAGGWQVGLGRDLHGLTLGLVGLGNIGQQMAALGRAFGMRICAWSPNLTPARCAELGVAPCPSLPALMAQSDAVSVHMVLSDRTEGLIGPEALASMKPDGMLINTSRGPLVQTGPLLSALRAEPGRRAALDVFDEEPLPADHALRDADLIGRGQLLLTPHLGYVTQATWALFYSQTVEAIAAWQAGNPIRQLTA</sequence>